<dbReference type="AlphaFoldDB" id="U9TAL2"/>
<reference evidence="2" key="1">
    <citation type="submission" date="2013-07" db="EMBL/GenBank/DDBJ databases">
        <title>The genome of an arbuscular mycorrhizal fungus provides insights into the evolution of the oldest plant symbiosis.</title>
        <authorList>
            <consortium name="DOE Joint Genome Institute"/>
            <person name="Tisserant E."/>
            <person name="Malbreil M."/>
            <person name="Kuo A."/>
            <person name="Kohler A."/>
            <person name="Symeonidi A."/>
            <person name="Balestrini R."/>
            <person name="Charron P."/>
            <person name="Duensing N."/>
            <person name="Frei-dit-Frey N."/>
            <person name="Gianinazzi-Pearson V."/>
            <person name="Gilbert B."/>
            <person name="Handa Y."/>
            <person name="Hijri M."/>
            <person name="Kaul R."/>
            <person name="Kawaguchi M."/>
            <person name="Krajinski F."/>
            <person name="Lammers P."/>
            <person name="Lapierre D."/>
            <person name="Masclaux F.G."/>
            <person name="Murat C."/>
            <person name="Morin E."/>
            <person name="Ndikumana S."/>
            <person name="Pagni M."/>
            <person name="Petitpierre D."/>
            <person name="Requena N."/>
            <person name="Rosikiewicz P."/>
            <person name="Riley R."/>
            <person name="Saito K."/>
            <person name="San Clemente H."/>
            <person name="Shapiro H."/>
            <person name="van Tuinen D."/>
            <person name="Becard G."/>
            <person name="Bonfante P."/>
            <person name="Paszkowski U."/>
            <person name="Shachar-Hill Y."/>
            <person name="Young J.P."/>
            <person name="Sanders I.R."/>
            <person name="Henrissat B."/>
            <person name="Rensing S.A."/>
            <person name="Grigoriev I.V."/>
            <person name="Corradi N."/>
            <person name="Roux C."/>
            <person name="Martin F."/>
        </authorList>
    </citation>
    <scope>NUCLEOTIDE SEQUENCE</scope>
    <source>
        <strain evidence="2">DAOM 197198</strain>
    </source>
</reference>
<dbReference type="EMBL" id="KI293383">
    <property type="protein sequence ID" value="ESA05170.1"/>
    <property type="molecule type" value="Genomic_DNA"/>
</dbReference>
<gene>
    <name evidence="2" type="ORF">GLOINDRAFT_35872</name>
</gene>
<protein>
    <recommendedName>
        <fullName evidence="1">DUF7431 domain-containing protein</fullName>
    </recommendedName>
</protein>
<name>U9TAL2_RHIID</name>
<organism evidence="2">
    <name type="scientific">Rhizophagus irregularis (strain DAOM 181602 / DAOM 197198 / MUCL 43194)</name>
    <name type="common">Arbuscular mycorrhizal fungus</name>
    <name type="synonym">Glomus intraradices</name>
    <dbReference type="NCBI Taxonomy" id="747089"/>
    <lineage>
        <taxon>Eukaryota</taxon>
        <taxon>Fungi</taxon>
        <taxon>Fungi incertae sedis</taxon>
        <taxon>Mucoromycota</taxon>
        <taxon>Glomeromycotina</taxon>
        <taxon>Glomeromycetes</taxon>
        <taxon>Glomerales</taxon>
        <taxon>Glomeraceae</taxon>
        <taxon>Rhizophagus</taxon>
    </lineage>
</organism>
<evidence type="ECO:0000313" key="2">
    <source>
        <dbReference type="EMBL" id="ESA05170.1"/>
    </source>
</evidence>
<proteinExistence type="predicted"/>
<dbReference type="Pfam" id="PF24209">
    <property type="entry name" value="DUF7431"/>
    <property type="match status" value="1"/>
</dbReference>
<accession>U9TAL2</accession>
<dbReference type="HOGENOM" id="CLU_1579355_0_0_1"/>
<evidence type="ECO:0000259" key="1">
    <source>
        <dbReference type="Pfam" id="PF24209"/>
    </source>
</evidence>
<feature type="domain" description="DUF7431" evidence="1">
    <location>
        <begin position="1"/>
        <end position="130"/>
    </location>
</feature>
<sequence>MIIGYDINFDFNHSDLNVKLKILKNDFNSSNNQAIIKPLDLEYESSALYFGIPILNNLDDSNNSLIIGHYFFNDNINKRIGSYIFSYCSKINHYVNLCDFTFHIFVISNYYNCDNYGIPTFQNTRPQSRLHQDEGEKEEKDLVFTAIVILMIYVQHNTFNLRKSVALDG</sequence>
<dbReference type="InterPro" id="IPR055854">
    <property type="entry name" value="DUF7431"/>
</dbReference>